<evidence type="ECO:0000313" key="1">
    <source>
        <dbReference type="EMBL" id="RAV22268.1"/>
    </source>
</evidence>
<keyword evidence="2" id="KW-1185">Reference proteome</keyword>
<gene>
    <name evidence="1" type="ORF">DQG23_04775</name>
</gene>
<comment type="caution">
    <text evidence="1">The sequence shown here is derived from an EMBL/GenBank/DDBJ whole genome shotgun (WGS) entry which is preliminary data.</text>
</comment>
<dbReference type="AlphaFoldDB" id="A0A329MSK2"/>
<dbReference type="EMBL" id="QMFB01000002">
    <property type="protein sequence ID" value="RAV22268.1"/>
    <property type="molecule type" value="Genomic_DNA"/>
</dbReference>
<reference evidence="1 2" key="1">
    <citation type="journal article" date="2009" name="Int. J. Syst. Evol. Microbiol.">
        <title>Paenibacillus contaminans sp. nov., isolated from a contaminated laboratory plate.</title>
        <authorList>
            <person name="Chou J.H."/>
            <person name="Lee J.H."/>
            <person name="Lin M.C."/>
            <person name="Chang P.S."/>
            <person name="Arun A.B."/>
            <person name="Young C.C."/>
            <person name="Chen W.M."/>
        </authorList>
    </citation>
    <scope>NUCLEOTIDE SEQUENCE [LARGE SCALE GENOMIC DNA]</scope>
    <source>
        <strain evidence="1 2">CKOBP-6</strain>
    </source>
</reference>
<sequence length="86" mass="9788">MKKKMIILVILLVVALLFPSLSPDLSIRRIIFLRGNPVKAFTVQIKTGNIYENGNQLYNVSNYHYCCFYVRKSVLGYLVTDFGTGP</sequence>
<protein>
    <submittedName>
        <fullName evidence="1">Uncharacterized protein</fullName>
    </submittedName>
</protein>
<evidence type="ECO:0000313" key="2">
    <source>
        <dbReference type="Proteomes" id="UP000250369"/>
    </source>
</evidence>
<dbReference type="Proteomes" id="UP000250369">
    <property type="component" value="Unassembled WGS sequence"/>
</dbReference>
<organism evidence="1 2">
    <name type="scientific">Paenibacillus contaminans</name>
    <dbReference type="NCBI Taxonomy" id="450362"/>
    <lineage>
        <taxon>Bacteria</taxon>
        <taxon>Bacillati</taxon>
        <taxon>Bacillota</taxon>
        <taxon>Bacilli</taxon>
        <taxon>Bacillales</taxon>
        <taxon>Paenibacillaceae</taxon>
        <taxon>Paenibacillus</taxon>
    </lineage>
</organism>
<name>A0A329MSK2_9BACL</name>
<proteinExistence type="predicted"/>
<accession>A0A329MSK2</accession>